<dbReference type="EMBL" id="CP006585">
    <property type="protein sequence ID" value="AGW14859.1"/>
    <property type="molecule type" value="Genomic_DNA"/>
</dbReference>
<dbReference type="InterPro" id="IPR016169">
    <property type="entry name" value="FAD-bd_PCMH_sub2"/>
</dbReference>
<dbReference type="GO" id="GO:0016491">
    <property type="term" value="F:oxidoreductase activity"/>
    <property type="evidence" value="ECO:0007669"/>
    <property type="project" value="InterPro"/>
</dbReference>
<dbReference type="HOGENOM" id="CLU_058050_1_0_7"/>
<protein>
    <submittedName>
        <fullName evidence="3">Putative aerobic-type carbon monoxide dehydrogenase, middle subunit CoxM/CutM-like protein</fullName>
    </submittedName>
</protein>
<dbReference type="KEGG" id="dgg:DGI_3145"/>
<dbReference type="Pfam" id="PF00941">
    <property type="entry name" value="FAD_binding_5"/>
    <property type="match status" value="1"/>
</dbReference>
<feature type="domain" description="FAD-binding PCMH-type" evidence="2">
    <location>
        <begin position="1"/>
        <end position="220"/>
    </location>
</feature>
<evidence type="ECO:0000313" key="3">
    <source>
        <dbReference type="EMBL" id="AGW14859.1"/>
    </source>
</evidence>
<organism evidence="3 4">
    <name type="scientific">Megalodesulfovibrio gigas (strain ATCC 19364 / DSM 1382 / NCIMB 9332 / VKM B-1759)</name>
    <name type="common">Desulfovibrio gigas</name>
    <dbReference type="NCBI Taxonomy" id="1121448"/>
    <lineage>
        <taxon>Bacteria</taxon>
        <taxon>Pseudomonadati</taxon>
        <taxon>Thermodesulfobacteriota</taxon>
        <taxon>Desulfovibrionia</taxon>
        <taxon>Desulfovibrionales</taxon>
        <taxon>Desulfovibrionaceae</taxon>
        <taxon>Megalodesulfovibrio</taxon>
    </lineage>
</organism>
<keyword evidence="1" id="KW-0285">Flavoprotein</keyword>
<dbReference type="InterPro" id="IPR016166">
    <property type="entry name" value="FAD-bd_PCMH"/>
</dbReference>
<evidence type="ECO:0000259" key="2">
    <source>
        <dbReference type="PROSITE" id="PS51387"/>
    </source>
</evidence>
<dbReference type="Gene3D" id="3.30.390.50">
    <property type="entry name" value="CO dehydrogenase flavoprotein, C-terminal domain"/>
    <property type="match status" value="1"/>
</dbReference>
<dbReference type="InterPro" id="IPR016167">
    <property type="entry name" value="FAD-bd_PCMH_sub1"/>
</dbReference>
<proteinExistence type="predicted"/>
<evidence type="ECO:0000256" key="1">
    <source>
        <dbReference type="ARBA" id="ARBA00022827"/>
    </source>
</evidence>
<dbReference type="Gene3D" id="3.30.43.10">
    <property type="entry name" value="Uridine Diphospho-n-acetylenolpyruvylglucosamine Reductase, domain 2"/>
    <property type="match status" value="1"/>
</dbReference>
<dbReference type="InterPro" id="IPR005107">
    <property type="entry name" value="CO_DH_flav_C"/>
</dbReference>
<accession>T2GFA0</accession>
<gene>
    <name evidence="3" type="primary">coxM</name>
    <name evidence="3" type="ORF">DGI_3145</name>
</gene>
<dbReference type="SUPFAM" id="SSF56176">
    <property type="entry name" value="FAD-binding/transporter-associated domain-like"/>
    <property type="match status" value="1"/>
</dbReference>
<dbReference type="GO" id="GO:0071949">
    <property type="term" value="F:FAD binding"/>
    <property type="evidence" value="ECO:0007669"/>
    <property type="project" value="InterPro"/>
</dbReference>
<dbReference type="PATRIC" id="fig|1121448.10.peg.3106"/>
<keyword evidence="4" id="KW-1185">Reference proteome</keyword>
<dbReference type="InterPro" id="IPR002346">
    <property type="entry name" value="Mopterin_DH_FAD-bd"/>
</dbReference>
<dbReference type="InterPro" id="IPR036318">
    <property type="entry name" value="FAD-bd_PCMH-like_sf"/>
</dbReference>
<dbReference type="RefSeq" id="WP_021761947.1">
    <property type="nucleotide sequence ID" value="NC_022444.1"/>
</dbReference>
<dbReference type="SUPFAM" id="SSF55447">
    <property type="entry name" value="CO dehydrogenase flavoprotein C-terminal domain-like"/>
    <property type="match status" value="1"/>
</dbReference>
<dbReference type="AlphaFoldDB" id="T2GFA0"/>
<dbReference type="eggNOG" id="COG1319">
    <property type="taxonomic scope" value="Bacteria"/>
</dbReference>
<dbReference type="STRING" id="1121448.DGI_3145"/>
<dbReference type="PANTHER" id="PTHR42659">
    <property type="entry name" value="XANTHINE DEHYDROGENASE SUBUNIT C-RELATED"/>
    <property type="match status" value="1"/>
</dbReference>
<dbReference type="PROSITE" id="PS51387">
    <property type="entry name" value="FAD_PCMH"/>
    <property type="match status" value="1"/>
</dbReference>
<dbReference type="Proteomes" id="UP000016587">
    <property type="component" value="Chromosome"/>
</dbReference>
<reference evidence="4" key="2">
    <citation type="submission" date="2013-07" db="EMBL/GenBank/DDBJ databases">
        <authorList>
            <person name="Morais-Silva F.O."/>
            <person name="Rezende A.M."/>
            <person name="Pimentel C."/>
            <person name="Resende D.M."/>
            <person name="Santos C.I."/>
            <person name="Clemente C."/>
            <person name="de Oliveira L.M."/>
            <person name="da Silva S.M."/>
            <person name="Costa D.A."/>
            <person name="Varela-Raposo A."/>
            <person name="Horacio E.C.A."/>
            <person name="Matos M."/>
            <person name="Flores O."/>
            <person name="Ruiz J.C."/>
            <person name="Rodrigues-Pousada C."/>
        </authorList>
    </citation>
    <scope>NUCLEOTIDE SEQUENCE [LARGE SCALE GENOMIC DNA]</scope>
    <source>
        <strain evidence="4">ATCC 19364 / DSM 1382 / NCIMB 9332 / VKM B-1759</strain>
    </source>
</reference>
<sequence length="325" mass="35327">MFEDFAYTRPDTVAQAAQLLQEEAAHALAGGSDLLGCLRERIFPVKTVVSLSNLKDLRGIARTAEGGLALGARTTIAEVVESTEVQTLYPGLAQAAAEVASPQLRNQGTLGGNLCQKPRCWYYRGDFDCLRKGGASCLAVHGENQLHCILGGDACYMVHPSDTAPMLQALDATVWVAGPAGDRSLPLEQLFMPPGQDPTRETTLQPGELVTHIHLPPPEPGLHTRYRKVRARRSWDFALAGMALAAVTEDEVMRSCRIVLSGAAPIPWRVTHAETVLTGQRLTRALCRAAAEAAMQGAEPLAHNAYKIELFRNMIQEELERLIRS</sequence>
<dbReference type="InterPro" id="IPR051312">
    <property type="entry name" value="Diverse_Substr_Oxidored"/>
</dbReference>
<dbReference type="Pfam" id="PF03450">
    <property type="entry name" value="CO_deh_flav_C"/>
    <property type="match status" value="1"/>
</dbReference>
<name>T2GFA0_MEGG1</name>
<keyword evidence="1" id="KW-0274">FAD</keyword>
<evidence type="ECO:0000313" key="4">
    <source>
        <dbReference type="Proteomes" id="UP000016587"/>
    </source>
</evidence>
<dbReference type="SMART" id="SM01092">
    <property type="entry name" value="CO_deh_flav_C"/>
    <property type="match status" value="1"/>
</dbReference>
<reference evidence="3 4" key="1">
    <citation type="journal article" date="2013" name="J. Bacteriol.">
        <title>Roles of HynAB and Ech, the only two hydrogenases found in the model sulfate reducer Desulfovibrio gigas.</title>
        <authorList>
            <person name="Morais-Silva F.O."/>
            <person name="Santos C.I."/>
            <person name="Rodrigues R."/>
            <person name="Pereira I.A."/>
            <person name="Rodrigues-Pousada C."/>
        </authorList>
    </citation>
    <scope>NUCLEOTIDE SEQUENCE [LARGE SCALE GENOMIC DNA]</scope>
    <source>
        <strain evidence="4">ATCC 19364 / DSM 1382 / NCIMB 9332 / VKM B-1759</strain>
    </source>
</reference>
<dbReference type="OrthoDB" id="9783813at2"/>
<dbReference type="InterPro" id="IPR036683">
    <property type="entry name" value="CO_DH_flav_C_dom_sf"/>
</dbReference>
<dbReference type="PANTHER" id="PTHR42659:SF9">
    <property type="entry name" value="XANTHINE DEHYDROGENASE FAD-BINDING SUBUNIT XDHB-RELATED"/>
    <property type="match status" value="1"/>
</dbReference>
<dbReference type="Gene3D" id="3.30.465.10">
    <property type="match status" value="2"/>
</dbReference>